<dbReference type="GO" id="GO:0003723">
    <property type="term" value="F:RNA binding"/>
    <property type="evidence" value="ECO:0007669"/>
    <property type="project" value="UniProtKB-KW"/>
</dbReference>
<keyword evidence="14" id="KW-1185">Reference proteome</keyword>
<comment type="subcellular location">
    <subcellularLocation>
        <location evidence="1">Host cytoplasm</location>
    </subcellularLocation>
    <subcellularLocation>
        <location evidence="2">Virion</location>
    </subcellularLocation>
</comment>
<evidence type="ECO:0000256" key="3">
    <source>
        <dbReference type="ARBA" id="ARBA00014389"/>
    </source>
</evidence>
<dbReference type="Proteomes" id="UP000830766">
    <property type="component" value="Segment"/>
</dbReference>
<keyword evidence="8" id="KW-0543">Viral nucleoprotein</keyword>
<evidence type="ECO:0000256" key="9">
    <source>
        <dbReference type="ARBA" id="ARBA00023200"/>
    </source>
</evidence>
<evidence type="ECO:0000259" key="12">
    <source>
        <dbReference type="Pfam" id="PF00945"/>
    </source>
</evidence>
<dbReference type="KEGG" id="vg:80537704"/>
<dbReference type="InterPro" id="IPR000448">
    <property type="entry name" value="Rhabdo_ncapsid"/>
</dbReference>
<keyword evidence="7" id="KW-0694">RNA-binding</keyword>
<protein>
    <recommendedName>
        <fullName evidence="3">Nucleoprotein</fullName>
    </recommendedName>
    <alternativeName>
        <fullName evidence="11">Nucleocapsid protein</fullName>
    </alternativeName>
</protein>
<dbReference type="Gene3D" id="1.10.3610.10">
    <property type="entry name" value="Nucleoprotein"/>
    <property type="match status" value="1"/>
</dbReference>
<organism evidence="13 14">
    <name type="scientific">Wuhan redfin culter dimarhabdovirus</name>
    <dbReference type="NCBI Taxonomy" id="3071315"/>
    <lineage>
        <taxon>Viruses</taxon>
        <taxon>Riboviria</taxon>
        <taxon>Orthornavirae</taxon>
        <taxon>Negarnaviricota</taxon>
        <taxon>Haploviricotina</taxon>
        <taxon>Monjiviricetes</taxon>
        <taxon>Mononegavirales</taxon>
        <taxon>Rhabdoviridae</taxon>
        <taxon>Alpharhabdovirinae</taxon>
        <taxon>Scophrhavirus</taxon>
        <taxon>Scophrhavirus chanodychthys</taxon>
    </lineage>
</organism>
<name>A0AAD2JDX0_9RHAB</name>
<evidence type="ECO:0000256" key="7">
    <source>
        <dbReference type="ARBA" id="ARBA00022884"/>
    </source>
</evidence>
<dbReference type="GO" id="GO:0019013">
    <property type="term" value="C:viral nucleocapsid"/>
    <property type="evidence" value="ECO:0007669"/>
    <property type="project" value="UniProtKB-KW"/>
</dbReference>
<evidence type="ECO:0000313" key="13">
    <source>
        <dbReference type="EMBL" id="AVM87285.1"/>
    </source>
</evidence>
<dbReference type="Pfam" id="PF00945">
    <property type="entry name" value="Rhabdo_ncap"/>
    <property type="match status" value="1"/>
</dbReference>
<keyword evidence="5" id="KW-0167">Capsid protein</keyword>
<dbReference type="RefSeq" id="YP_010799336.1">
    <property type="nucleotide sequence ID" value="NC_076627.1"/>
</dbReference>
<keyword evidence="4" id="KW-1139">Helical capsid protein</keyword>
<dbReference type="GeneID" id="80537704"/>
<dbReference type="GO" id="GO:0019029">
    <property type="term" value="C:helical viral capsid"/>
    <property type="evidence" value="ECO:0007669"/>
    <property type="project" value="UniProtKB-KW"/>
</dbReference>
<dbReference type="SUPFAM" id="SSF140809">
    <property type="entry name" value="Rhabdovirus nucleoprotein-like"/>
    <property type="match status" value="1"/>
</dbReference>
<dbReference type="Gene3D" id="1.10.3570.10">
    <property type="entry name" value="Rhabdovirus nucleocapsid protein like domain"/>
    <property type="match status" value="1"/>
</dbReference>
<dbReference type="InterPro" id="IPR035961">
    <property type="entry name" value="Rhabdovirus_nucleoprotein-like"/>
</dbReference>
<sequence>MDHPPLIRTGTEDTVTAIDVETEAQVAYPSVFFSAKRRPCLEVWLPSVESDIDSLRKGVFAALTKEAAIPIQTVKSYLAYVGSIWKERLSGDWTSFGIEIGKNGDSVCPLDLVEVIPSDRPLLNAGPDIVTAKEDVWMVLSLLTVGRLSAAVTYPEYGEKIRSGATSLAIANGAPMSFKLGAHGFSSWPLDPGYLKLTAVFDMFYAKFPRSKEAAVRFGTVVSRYKDCVILTSLSHLKSMTGLNMGQLQHWIATAQMGDEFASIMKPGNEINKPDSYMPYLSDMGISPKSPYSATANSSLHMWAHIVALYLGSEKSKNARIPLESDLPNVQINAALLAFALRTRSGIVKQYRAIDEEEIEAEASPSELDTPNPYPVGRSAWEWIKWYVDNGSNLGDDIKRVCNELGKRVKGEREGTIGKWLTKHPIP</sequence>
<dbReference type="GO" id="GO:0030430">
    <property type="term" value="C:host cell cytoplasm"/>
    <property type="evidence" value="ECO:0007669"/>
    <property type="project" value="UniProtKB-SubCell"/>
</dbReference>
<evidence type="ECO:0000256" key="4">
    <source>
        <dbReference type="ARBA" id="ARBA00022497"/>
    </source>
</evidence>
<evidence type="ECO:0000256" key="6">
    <source>
        <dbReference type="ARBA" id="ARBA00022844"/>
    </source>
</evidence>
<accession>A0AAD2JDX0</accession>
<evidence type="ECO:0000256" key="10">
    <source>
        <dbReference type="ARBA" id="ARBA00023274"/>
    </source>
</evidence>
<proteinExistence type="predicted"/>
<feature type="domain" description="Rhabdovirus nucleocapsid" evidence="12">
    <location>
        <begin position="21"/>
        <end position="402"/>
    </location>
</feature>
<dbReference type="EMBL" id="MG600013">
    <property type="protein sequence ID" value="AVM87285.1"/>
    <property type="molecule type" value="Viral_cRNA"/>
</dbReference>
<dbReference type="GO" id="GO:1990904">
    <property type="term" value="C:ribonucleoprotein complex"/>
    <property type="evidence" value="ECO:0007669"/>
    <property type="project" value="UniProtKB-KW"/>
</dbReference>
<reference evidence="13 14" key="1">
    <citation type="journal article" date="2018" name="Nature">
        <title>The evolutionary history of vertebrate RNA viruses.</title>
        <authorList>
            <person name="Shi M."/>
            <person name="Lin X.D."/>
            <person name="Chen X."/>
            <person name="Tian J.H."/>
            <person name="Chen L.J."/>
            <person name="Li K."/>
            <person name="Wang W."/>
            <person name="Eden J.S."/>
            <person name="Shen J.J."/>
            <person name="Liu L."/>
            <person name="Holmes E.C."/>
            <person name="Zhang Y.Z."/>
        </authorList>
    </citation>
    <scope>NUCLEOTIDE SEQUENCE [LARGE SCALE GENOMIC DNA]</scope>
    <source>
        <strain evidence="13 14">DSYS6218</strain>
    </source>
</reference>
<evidence type="ECO:0000256" key="5">
    <source>
        <dbReference type="ARBA" id="ARBA00022561"/>
    </source>
</evidence>
<dbReference type="InterPro" id="IPR023331">
    <property type="entry name" value="Rhabdovirus_ncapsid_C"/>
</dbReference>
<evidence type="ECO:0000256" key="11">
    <source>
        <dbReference type="ARBA" id="ARBA00033344"/>
    </source>
</evidence>
<keyword evidence="9" id="KW-1035">Host cytoplasm</keyword>
<keyword evidence="10" id="KW-0687">Ribonucleoprotein</keyword>
<evidence type="ECO:0000256" key="8">
    <source>
        <dbReference type="ARBA" id="ARBA00023086"/>
    </source>
</evidence>
<dbReference type="InterPro" id="IPR023330">
    <property type="entry name" value="Rhabdovirus_ncapsid_N"/>
</dbReference>
<evidence type="ECO:0000256" key="2">
    <source>
        <dbReference type="ARBA" id="ARBA00004328"/>
    </source>
</evidence>
<evidence type="ECO:0000256" key="1">
    <source>
        <dbReference type="ARBA" id="ARBA00004192"/>
    </source>
</evidence>
<evidence type="ECO:0000313" key="14">
    <source>
        <dbReference type="Proteomes" id="UP000830766"/>
    </source>
</evidence>
<keyword evidence="6" id="KW-0946">Virion</keyword>